<dbReference type="OrthoDB" id="5423360at2759"/>
<organism evidence="2 3">
    <name type="scientific">Patellaria atrata CBS 101060</name>
    <dbReference type="NCBI Taxonomy" id="1346257"/>
    <lineage>
        <taxon>Eukaryota</taxon>
        <taxon>Fungi</taxon>
        <taxon>Dikarya</taxon>
        <taxon>Ascomycota</taxon>
        <taxon>Pezizomycotina</taxon>
        <taxon>Dothideomycetes</taxon>
        <taxon>Dothideomycetes incertae sedis</taxon>
        <taxon>Patellariales</taxon>
        <taxon>Patellariaceae</taxon>
        <taxon>Patellaria</taxon>
    </lineage>
</organism>
<dbReference type="Pfam" id="PF01425">
    <property type="entry name" value="Amidase"/>
    <property type="match status" value="1"/>
</dbReference>
<protein>
    <recommendedName>
        <fullName evidence="1">Amidase domain-containing protein</fullName>
    </recommendedName>
</protein>
<evidence type="ECO:0000259" key="1">
    <source>
        <dbReference type="Pfam" id="PF01425"/>
    </source>
</evidence>
<dbReference type="InterPro" id="IPR023631">
    <property type="entry name" value="Amidase_dom"/>
</dbReference>
<evidence type="ECO:0000313" key="3">
    <source>
        <dbReference type="Proteomes" id="UP000799429"/>
    </source>
</evidence>
<proteinExistence type="predicted"/>
<dbReference type="SUPFAM" id="SSF75304">
    <property type="entry name" value="Amidase signature (AS) enzymes"/>
    <property type="match status" value="1"/>
</dbReference>
<feature type="domain" description="Amidase" evidence="1">
    <location>
        <begin position="103"/>
        <end position="178"/>
    </location>
</feature>
<dbReference type="AlphaFoldDB" id="A0A9P4VRP6"/>
<dbReference type="Gene3D" id="3.90.1300.10">
    <property type="entry name" value="Amidase signature (AS) domain"/>
    <property type="match status" value="1"/>
</dbReference>
<keyword evidence="3" id="KW-1185">Reference proteome</keyword>
<name>A0A9P4VRP6_9PEZI</name>
<sequence>MALRGTVTEIVDGIHYILHAYVVGSVVGFSSERSIQPVTVLAPEHSTSDTDGFTQLWEEYSSLDDVFSLKLTEGLVIQNVDGQTSVPGIWKHVAVPSRLYSEHSEDNPLTGARMDVKDIFDLAGIQSTMMSKTFIELYGPAATNADYVEKLTSKGAVIVGKTKMTASASLGEPTYQYIDFHCPTNPRRDMYQKVYWAALVVLLRPLRAMSGLTTLFQETLQEASVL</sequence>
<accession>A0A9P4VRP6</accession>
<dbReference type="EMBL" id="MU006095">
    <property type="protein sequence ID" value="KAF2839067.1"/>
    <property type="molecule type" value="Genomic_DNA"/>
</dbReference>
<reference evidence="2" key="1">
    <citation type="journal article" date="2020" name="Stud. Mycol.">
        <title>101 Dothideomycetes genomes: a test case for predicting lifestyles and emergence of pathogens.</title>
        <authorList>
            <person name="Haridas S."/>
            <person name="Albert R."/>
            <person name="Binder M."/>
            <person name="Bloem J."/>
            <person name="Labutti K."/>
            <person name="Salamov A."/>
            <person name="Andreopoulos B."/>
            <person name="Baker S."/>
            <person name="Barry K."/>
            <person name="Bills G."/>
            <person name="Bluhm B."/>
            <person name="Cannon C."/>
            <person name="Castanera R."/>
            <person name="Culley D."/>
            <person name="Daum C."/>
            <person name="Ezra D."/>
            <person name="Gonzalez J."/>
            <person name="Henrissat B."/>
            <person name="Kuo A."/>
            <person name="Liang C."/>
            <person name="Lipzen A."/>
            <person name="Lutzoni F."/>
            <person name="Magnuson J."/>
            <person name="Mondo S."/>
            <person name="Nolan M."/>
            <person name="Ohm R."/>
            <person name="Pangilinan J."/>
            <person name="Park H.-J."/>
            <person name="Ramirez L."/>
            <person name="Alfaro M."/>
            <person name="Sun H."/>
            <person name="Tritt A."/>
            <person name="Yoshinaga Y."/>
            <person name="Zwiers L.-H."/>
            <person name="Turgeon B."/>
            <person name="Goodwin S."/>
            <person name="Spatafora J."/>
            <person name="Crous P."/>
            <person name="Grigoriev I."/>
        </authorList>
    </citation>
    <scope>NUCLEOTIDE SEQUENCE</scope>
    <source>
        <strain evidence="2">CBS 101060</strain>
    </source>
</reference>
<dbReference type="InterPro" id="IPR036928">
    <property type="entry name" value="AS_sf"/>
</dbReference>
<evidence type="ECO:0000313" key="2">
    <source>
        <dbReference type="EMBL" id="KAF2839067.1"/>
    </source>
</evidence>
<comment type="caution">
    <text evidence="2">The sequence shown here is derived from an EMBL/GenBank/DDBJ whole genome shotgun (WGS) entry which is preliminary data.</text>
</comment>
<dbReference type="Proteomes" id="UP000799429">
    <property type="component" value="Unassembled WGS sequence"/>
</dbReference>
<gene>
    <name evidence="2" type="ORF">M501DRAFT_992062</name>
</gene>